<organism evidence="2 3">
    <name type="scientific">Polaribacter filamentus</name>
    <dbReference type="NCBI Taxonomy" id="53483"/>
    <lineage>
        <taxon>Bacteria</taxon>
        <taxon>Pseudomonadati</taxon>
        <taxon>Bacteroidota</taxon>
        <taxon>Flavobacteriia</taxon>
        <taxon>Flavobacteriales</taxon>
        <taxon>Flavobacteriaceae</taxon>
    </lineage>
</organism>
<sequence>MRSKINLKIIFFLSITLFISCKSDNDSIVKYDSLFDDNLISNKSFLKVDSLKLQKLSDDQFLERIQYDYTKDILNKKEDSIIVIEKDGYRINLFAIGVYNGWFSREKASKKVLSYLQQYEKAKHIKGFFPRSFSRKTGDFIPGKKYYNFGQPYDVVGTAFMATSLKFVIRQFFDKKNEIEVEIRQLCDIICNRIDWDFAYRKDKKCFTWFKNGKDGTLFDGKDLLGEMDETFFIQLLVLGSKNWSYGNEAYKNYTSKIFVDTQYGYQYFSTKQYDYKNSKQFTGITVKNPEILKLDNYPIAKLGYLVQSHIWFDLANYRDSICQVYNMDYFQGVQNAVKAQIKYAQINPGENKLYGDVWGFYDTYSPISKKWMVTGLPAEGDYDEGTIAISAVMSAINFQPKESIECLRKLYSEFNNIGIYGKEGFMMSVNTNTREIAKNPDYFFQPINVLSIENYRSGLLWELAKKAPEYHIAFKKAGLKYQK</sequence>
<dbReference type="EMBL" id="MQUA01000004">
    <property type="protein sequence ID" value="PQB09030.1"/>
    <property type="molecule type" value="Genomic_DNA"/>
</dbReference>
<dbReference type="PROSITE" id="PS51257">
    <property type="entry name" value="PROKAR_LIPOPROTEIN"/>
    <property type="match status" value="1"/>
</dbReference>
<dbReference type="RefSeq" id="WP_104808250.1">
    <property type="nucleotide sequence ID" value="NZ_MQUA01000004.1"/>
</dbReference>
<evidence type="ECO:0000259" key="1">
    <source>
        <dbReference type="Pfam" id="PF10091"/>
    </source>
</evidence>
<dbReference type="Pfam" id="PF10091">
    <property type="entry name" value="Glycoamylase"/>
    <property type="match status" value="1"/>
</dbReference>
<dbReference type="AlphaFoldDB" id="A0A2S7L2B8"/>
<evidence type="ECO:0000313" key="3">
    <source>
        <dbReference type="Proteomes" id="UP000239522"/>
    </source>
</evidence>
<dbReference type="Gene3D" id="1.50.10.140">
    <property type="match status" value="1"/>
</dbReference>
<reference evidence="2 3" key="1">
    <citation type="submission" date="2016-11" db="EMBL/GenBank/DDBJ databases">
        <title>Trade-off between light-utilization and light-protection in marine flavobacteria.</title>
        <authorList>
            <person name="Kumagai Y."/>
        </authorList>
    </citation>
    <scope>NUCLEOTIDE SEQUENCE [LARGE SCALE GENOMIC DNA]</scope>
    <source>
        <strain evidence="2 3">ATCC 700397</strain>
    </source>
</reference>
<comment type="caution">
    <text evidence="2">The sequence shown here is derived from an EMBL/GenBank/DDBJ whole genome shotgun (WGS) entry which is preliminary data.</text>
</comment>
<keyword evidence="3" id="KW-1185">Reference proteome</keyword>
<proteinExistence type="predicted"/>
<gene>
    <name evidence="2" type="ORF">BST83_01405</name>
</gene>
<dbReference type="OrthoDB" id="5937621at2"/>
<dbReference type="InterPro" id="IPR019282">
    <property type="entry name" value="Glycoamylase-like_cons_dom"/>
</dbReference>
<protein>
    <recommendedName>
        <fullName evidence="1">Glycoamylase-like domain-containing protein</fullName>
    </recommendedName>
</protein>
<dbReference type="Proteomes" id="UP000239522">
    <property type="component" value="Unassembled WGS sequence"/>
</dbReference>
<accession>A0A2S7L2B8</accession>
<feature type="domain" description="Glycoamylase-like" evidence="1">
    <location>
        <begin position="229"/>
        <end position="468"/>
    </location>
</feature>
<name>A0A2S7L2B8_9FLAO</name>
<evidence type="ECO:0000313" key="2">
    <source>
        <dbReference type="EMBL" id="PQB09030.1"/>
    </source>
</evidence>